<protein>
    <submittedName>
        <fullName evidence="1">Uncharacterized protein</fullName>
    </submittedName>
</protein>
<evidence type="ECO:0000313" key="2">
    <source>
        <dbReference type="Proteomes" id="UP000201169"/>
    </source>
</evidence>
<dbReference type="KEGG" id="cavi:CAV_0595"/>
<reference evidence="1 2" key="1">
    <citation type="submission" date="2017-07" db="EMBL/GenBank/DDBJ databases">
        <title>Analysis of two Campylobacter avium genomes and identification of a novel hippuricase gene.</title>
        <authorList>
            <person name="Miller W.G."/>
            <person name="Chapman M.H."/>
            <person name="Yee E."/>
            <person name="Revez J."/>
            <person name="Bono J.L."/>
            <person name="Rossi M."/>
        </authorList>
    </citation>
    <scope>NUCLEOTIDE SEQUENCE [LARGE SCALE GENOMIC DNA]</scope>
    <source>
        <strain evidence="1 2">LMG 24591</strain>
    </source>
</reference>
<organism evidence="1 2">
    <name type="scientific">Campylobacter avium LMG 24591</name>
    <dbReference type="NCBI Taxonomy" id="522484"/>
    <lineage>
        <taxon>Bacteria</taxon>
        <taxon>Pseudomonadati</taxon>
        <taxon>Campylobacterota</taxon>
        <taxon>Epsilonproteobacteria</taxon>
        <taxon>Campylobacterales</taxon>
        <taxon>Campylobacteraceae</taxon>
        <taxon>Campylobacter</taxon>
    </lineage>
</organism>
<accession>A0A222MXF5</accession>
<proteinExistence type="predicted"/>
<dbReference type="EMBL" id="CP022347">
    <property type="protein sequence ID" value="ASQ30262.1"/>
    <property type="molecule type" value="Genomic_DNA"/>
</dbReference>
<keyword evidence="2" id="KW-1185">Reference proteome</keyword>
<dbReference type="Proteomes" id="UP000201169">
    <property type="component" value="Chromosome"/>
</dbReference>
<evidence type="ECO:0000313" key="1">
    <source>
        <dbReference type="EMBL" id="ASQ30262.1"/>
    </source>
</evidence>
<gene>
    <name evidence="1" type="ORF">CAV_0595</name>
</gene>
<name>A0A222MXF5_9BACT</name>
<dbReference type="RefSeq" id="WP_094325031.1">
    <property type="nucleotide sequence ID" value="NZ_CP022347.1"/>
</dbReference>
<sequence length="135" mass="16010">MKKSIILVSGTNSLNFYLEDEEFQFEISFNCIYLFFKTRHFTIDKTLCVLTLSEGEKKLINDYYEDNGLDDNVDLESILKLDFFKHLKVNLLTNLSTLLHKALYANQSTIYIDTLFNEVLEEFERDLKNEFKVHF</sequence>
<dbReference type="AlphaFoldDB" id="A0A222MXF5"/>